<name>A0A815QH61_ADIRI</name>
<accession>A0A815QH61</accession>
<dbReference type="PANTHER" id="PTHR35870:SF6">
    <property type="entry name" value="MGS207 PROTEIN"/>
    <property type="match status" value="1"/>
</dbReference>
<dbReference type="Proteomes" id="UP000663852">
    <property type="component" value="Unassembled WGS sequence"/>
</dbReference>
<evidence type="ECO:0000256" key="1">
    <source>
        <dbReference type="ARBA" id="ARBA00023002"/>
    </source>
</evidence>
<sequence>MSRTVINKLLADTHANHQVTDHHGFHTHTAHHLGSLYFLGVTDDKVEQLYKNMHDEFNDYKPSPHEITRDNWHKSIGDRRFCQAYQDFFDRELSASGNKWHEKFLEFLLDNHPKPLINSVVSGLGHPLIHIGYAFELDSQIVASEALTLSAVCYNYLHEVIDKLKPPKIGLKSALTIIQDLRSDERLPLFDGPGVANLESIVEMSTDLILSHYDQWLVDVNNLDKIIEELLDLTVYLYGAAHKPDQIEFDFFLLHLFTSMNAICVIRQHVHDQEVIKHLLWQIFFFIIVVYIAQMRPKIDPALIYDYKLDNHKQSWNYVIDRTINTDFAEHVHLVKVIRALRDAEAAYGNKNGLYLKTAVKTIDNISIDNMWIGGATNPRQLNILKRT</sequence>
<dbReference type="Proteomes" id="UP000663828">
    <property type="component" value="Unassembled WGS sequence"/>
</dbReference>
<evidence type="ECO:0000313" key="3">
    <source>
        <dbReference type="EMBL" id="CAF1463249.1"/>
    </source>
</evidence>
<keyword evidence="4" id="KW-1185">Reference proteome</keyword>
<dbReference type="EMBL" id="CAJNOJ010000482">
    <property type="protein sequence ID" value="CAF1463249.1"/>
    <property type="molecule type" value="Genomic_DNA"/>
</dbReference>
<reference evidence="3" key="1">
    <citation type="submission" date="2021-02" db="EMBL/GenBank/DDBJ databases">
        <authorList>
            <person name="Nowell W R."/>
        </authorList>
    </citation>
    <scope>NUCLEOTIDE SEQUENCE</scope>
</reference>
<keyword evidence="1" id="KW-0560">Oxidoreductase</keyword>
<dbReference type="OrthoDB" id="10265971at2759"/>
<dbReference type="InterPro" id="IPR025337">
    <property type="entry name" value="Questin_oxidase-like"/>
</dbReference>
<comment type="caution">
    <text evidence="3">The sequence shown here is derived from an EMBL/GenBank/DDBJ whole genome shotgun (WGS) entry which is preliminary data.</text>
</comment>
<proteinExistence type="predicted"/>
<dbReference type="EMBL" id="CAJNOR010000377">
    <property type="protein sequence ID" value="CAF0896163.1"/>
    <property type="molecule type" value="Genomic_DNA"/>
</dbReference>
<evidence type="ECO:0000313" key="4">
    <source>
        <dbReference type="Proteomes" id="UP000663828"/>
    </source>
</evidence>
<dbReference type="PANTHER" id="PTHR35870">
    <property type="entry name" value="PROTEIN, PUTATIVE (AFU_ORTHOLOGUE AFUA_5G03330)-RELATED"/>
    <property type="match status" value="1"/>
</dbReference>
<protein>
    <submittedName>
        <fullName evidence="3">Uncharacterized protein</fullName>
    </submittedName>
</protein>
<dbReference type="Pfam" id="PF14027">
    <property type="entry name" value="Questin_oxidase"/>
    <property type="match status" value="1"/>
</dbReference>
<dbReference type="GO" id="GO:0016491">
    <property type="term" value="F:oxidoreductase activity"/>
    <property type="evidence" value="ECO:0007669"/>
    <property type="project" value="UniProtKB-KW"/>
</dbReference>
<evidence type="ECO:0000313" key="2">
    <source>
        <dbReference type="EMBL" id="CAF0896163.1"/>
    </source>
</evidence>
<evidence type="ECO:0000313" key="5">
    <source>
        <dbReference type="Proteomes" id="UP000663852"/>
    </source>
</evidence>
<dbReference type="AlphaFoldDB" id="A0A815QH61"/>
<organism evidence="3 5">
    <name type="scientific">Adineta ricciae</name>
    <name type="common">Rotifer</name>
    <dbReference type="NCBI Taxonomy" id="249248"/>
    <lineage>
        <taxon>Eukaryota</taxon>
        <taxon>Metazoa</taxon>
        <taxon>Spiralia</taxon>
        <taxon>Gnathifera</taxon>
        <taxon>Rotifera</taxon>
        <taxon>Eurotatoria</taxon>
        <taxon>Bdelloidea</taxon>
        <taxon>Adinetida</taxon>
        <taxon>Adinetidae</taxon>
        <taxon>Adineta</taxon>
    </lineage>
</organism>
<gene>
    <name evidence="3" type="ORF">EDS130_LOCUS40296</name>
    <name evidence="2" type="ORF">XAT740_LOCUS7775</name>
</gene>